<sequence length="263" mass="30721">MNFQNDIEKDIKFLAKSEIRLKILSELDKEPNNVRGIVKLTKITYSSVSSNIDKLKKNNHIKKVNNKYHVTPMTEVYLKSLIDFKNSIDMINDYDIFWDKHNLNQLSMDSVKSITDLKESQLIEATPVEIFKTHNTIRKQMIKSKSVKAIFPHLHPEYPKLIENVLKNDGTVELIIPQDIFKELIFRIDGKVRRAAIKERKLKVYKFKQDLNLYLSICDGNMALGLFKNDGSFDQNRILISSNAKSNKWAEKLFEHIRKQVIL</sequence>
<dbReference type="RefSeq" id="WP_116592153.1">
    <property type="nucleotide sequence ID" value="NZ_MZGS01000023.1"/>
</dbReference>
<evidence type="ECO:0000313" key="2">
    <source>
        <dbReference type="EMBL" id="PWB86790.1"/>
    </source>
</evidence>
<dbReference type="SUPFAM" id="SSF46785">
    <property type="entry name" value="Winged helix' DNA-binding domain"/>
    <property type="match status" value="1"/>
</dbReference>
<reference evidence="2 3" key="1">
    <citation type="submission" date="2017-03" db="EMBL/GenBank/DDBJ databases">
        <title>Genome sequence of Methanobrevibacter thaueri.</title>
        <authorList>
            <person name="Poehlein A."/>
            <person name="Seedorf H."/>
            <person name="Daniel R."/>
        </authorList>
    </citation>
    <scope>NUCLEOTIDE SEQUENCE [LARGE SCALE GENOMIC DNA]</scope>
    <source>
        <strain evidence="2 3">DSM 11995</strain>
    </source>
</reference>
<dbReference type="AlphaFoldDB" id="A0A315XL46"/>
<dbReference type="CDD" id="cd00090">
    <property type="entry name" value="HTH_ARSR"/>
    <property type="match status" value="1"/>
</dbReference>
<dbReference type="InterPro" id="IPR013561">
    <property type="entry name" value="FilR1_middle_dom"/>
</dbReference>
<comment type="caution">
    <text evidence="2">The sequence shown here is derived from an EMBL/GenBank/DDBJ whole genome shotgun (WGS) entry which is preliminary data.</text>
</comment>
<dbReference type="PIRSF" id="PIRSF006692">
    <property type="entry name" value="TF_HTH_AF0396_prd"/>
    <property type="match status" value="1"/>
</dbReference>
<evidence type="ECO:0000259" key="1">
    <source>
        <dbReference type="Pfam" id="PF08350"/>
    </source>
</evidence>
<dbReference type="InterPro" id="IPR016490">
    <property type="entry name" value="Tscrpt_reg_HTH_AF0396-typ3"/>
</dbReference>
<dbReference type="Pfam" id="PF08350">
    <property type="entry name" value="FilR1_middle"/>
    <property type="match status" value="1"/>
</dbReference>
<accession>A0A315XL46</accession>
<organism evidence="2 3">
    <name type="scientific">Methanobrevibacter thaueri</name>
    <dbReference type="NCBI Taxonomy" id="190975"/>
    <lineage>
        <taxon>Archaea</taxon>
        <taxon>Methanobacteriati</taxon>
        <taxon>Methanobacteriota</taxon>
        <taxon>Methanomada group</taxon>
        <taxon>Methanobacteria</taxon>
        <taxon>Methanobacteriales</taxon>
        <taxon>Methanobacteriaceae</taxon>
        <taxon>Methanobrevibacter</taxon>
    </lineage>
</organism>
<dbReference type="InterPro" id="IPR036390">
    <property type="entry name" value="WH_DNA-bd_sf"/>
</dbReference>
<gene>
    <name evidence="2" type="ORF">MBBTH_12020</name>
</gene>
<dbReference type="InterPro" id="IPR036388">
    <property type="entry name" value="WH-like_DNA-bd_sf"/>
</dbReference>
<name>A0A315XL46_9EURY</name>
<dbReference type="Proteomes" id="UP000251717">
    <property type="component" value="Unassembled WGS sequence"/>
</dbReference>
<protein>
    <recommendedName>
        <fullName evidence="1">Methanogenesis regulatory protein FilR1 middle domain-containing protein</fullName>
    </recommendedName>
</protein>
<evidence type="ECO:0000313" key="3">
    <source>
        <dbReference type="Proteomes" id="UP000251717"/>
    </source>
</evidence>
<dbReference type="Gene3D" id="1.10.10.10">
    <property type="entry name" value="Winged helix-like DNA-binding domain superfamily/Winged helix DNA-binding domain"/>
    <property type="match status" value="1"/>
</dbReference>
<dbReference type="EMBL" id="MZGS01000023">
    <property type="protein sequence ID" value="PWB86790.1"/>
    <property type="molecule type" value="Genomic_DNA"/>
</dbReference>
<dbReference type="OrthoDB" id="11410at2157"/>
<proteinExistence type="predicted"/>
<dbReference type="InterPro" id="IPR011991">
    <property type="entry name" value="ArsR-like_HTH"/>
</dbReference>
<keyword evidence="3" id="KW-1185">Reference proteome</keyword>
<feature type="domain" description="Methanogenesis regulatory protein FilR1 middle" evidence="1">
    <location>
        <begin position="130"/>
        <end position="260"/>
    </location>
</feature>